<dbReference type="SUPFAM" id="SSF47203">
    <property type="entry name" value="Acyl-CoA dehydrogenase C-terminal domain-like"/>
    <property type="match status" value="1"/>
</dbReference>
<dbReference type="InterPro" id="IPR009100">
    <property type="entry name" value="AcylCoA_DH/oxidase_NM_dom_sf"/>
</dbReference>
<keyword evidence="3" id="KW-0285">Flavoprotein</keyword>
<dbReference type="InterPro" id="IPR009075">
    <property type="entry name" value="AcylCo_DH/oxidase_C"/>
</dbReference>
<dbReference type="InterPro" id="IPR046373">
    <property type="entry name" value="Acyl-CoA_Oxase/DH_mid-dom_sf"/>
</dbReference>
<keyword evidence="4" id="KW-0274">FAD</keyword>
<sequence length="445" mass="47778">MPSDDRRGHAMMMQWSAHQLALRERFAALGAALTPAHDPLAEHATASVHGAGSAVEGSDPNASASDFDAVRWQRLRESGLWELIAHADVEQTARPEAWWNFTAALEGLASTLRAPALLLSIIAQAGMVRALQRHGSPEQQRTYLAALRRGDLCATGIAEPNTGTDVRSIRSTLSACEGGYRLNGSKYNIAHAPMADFSLIVCRHDDAEGGVALVFVDQGAPGLSAGPPDRKLGNTALPTGSLAFRDVFIPHAQVLGAPRRGLRQLVDIISLGRAYYGLVAAHLVSPFLDDAMRYAESRHSFQEAIVEHQYVQRRLTDIRIGMERSRWTALGALGRLLNEEADALLACSVAKLVGSEDLIRSAQDLVRLYGSRGYHEGPVATLMRDALGFASVGGTEEMHRKNIFNQMSRPGAAPSSTATPRGAGPARREVTDDALGGIRHGAIPA</sequence>
<evidence type="ECO:0000256" key="5">
    <source>
        <dbReference type="SAM" id="MobiDB-lite"/>
    </source>
</evidence>
<feature type="region of interest" description="Disordered" evidence="5">
    <location>
        <begin position="406"/>
        <end position="437"/>
    </location>
</feature>
<comment type="similarity">
    <text evidence="2">Belongs to the acyl-CoA dehydrogenase family.</text>
</comment>
<evidence type="ECO:0000256" key="3">
    <source>
        <dbReference type="ARBA" id="ARBA00022630"/>
    </source>
</evidence>
<dbReference type="PANTHER" id="PTHR43884:SF40">
    <property type="entry name" value="ACYL-COA DEHYDROGENASE"/>
    <property type="match status" value="1"/>
</dbReference>
<accession>A0ABT7LL11</accession>
<dbReference type="PANTHER" id="PTHR43884">
    <property type="entry name" value="ACYL-COA DEHYDROGENASE"/>
    <property type="match status" value="1"/>
</dbReference>
<reference evidence="8 9" key="1">
    <citation type="submission" date="2023-06" db="EMBL/GenBank/DDBJ databases">
        <title>Pelomonas sp. APW6 16S ribosomal RNA gene genome sequencing and assembly.</title>
        <authorList>
            <person name="Woo H."/>
        </authorList>
    </citation>
    <scope>NUCLEOTIDE SEQUENCE [LARGE SCALE GENOMIC DNA]</scope>
    <source>
        <strain evidence="8 9">APW6</strain>
    </source>
</reference>
<name>A0ABT7LL11_9BURK</name>
<evidence type="ECO:0000313" key="8">
    <source>
        <dbReference type="EMBL" id="MDL5033556.1"/>
    </source>
</evidence>
<dbReference type="CDD" id="cd00567">
    <property type="entry name" value="ACAD"/>
    <property type="match status" value="1"/>
</dbReference>
<evidence type="ECO:0000259" key="6">
    <source>
        <dbReference type="Pfam" id="PF00441"/>
    </source>
</evidence>
<gene>
    <name evidence="8" type="ORF">QRD43_16700</name>
</gene>
<comment type="caution">
    <text evidence="8">The sequence shown here is derived from an EMBL/GenBank/DDBJ whole genome shotgun (WGS) entry which is preliminary data.</text>
</comment>
<evidence type="ECO:0000256" key="1">
    <source>
        <dbReference type="ARBA" id="ARBA00001974"/>
    </source>
</evidence>
<comment type="cofactor">
    <cofactor evidence="1">
        <name>FAD</name>
        <dbReference type="ChEBI" id="CHEBI:57692"/>
    </cofactor>
</comment>
<feature type="domain" description="Acyl-CoA oxidase/dehydrogenase middle" evidence="7">
    <location>
        <begin position="154"/>
        <end position="247"/>
    </location>
</feature>
<proteinExistence type="inferred from homology"/>
<dbReference type="EMBL" id="JASVDS010000004">
    <property type="protein sequence ID" value="MDL5033556.1"/>
    <property type="molecule type" value="Genomic_DNA"/>
</dbReference>
<dbReference type="SUPFAM" id="SSF56645">
    <property type="entry name" value="Acyl-CoA dehydrogenase NM domain-like"/>
    <property type="match status" value="1"/>
</dbReference>
<evidence type="ECO:0000256" key="4">
    <source>
        <dbReference type="ARBA" id="ARBA00022827"/>
    </source>
</evidence>
<evidence type="ECO:0000313" key="9">
    <source>
        <dbReference type="Proteomes" id="UP001238603"/>
    </source>
</evidence>
<protein>
    <submittedName>
        <fullName evidence="8">Acyl-CoA dehydrogenase</fullName>
    </submittedName>
</protein>
<dbReference type="Gene3D" id="2.40.110.10">
    <property type="entry name" value="Butyryl-CoA Dehydrogenase, subunit A, domain 2"/>
    <property type="match status" value="1"/>
</dbReference>
<dbReference type="InterPro" id="IPR037069">
    <property type="entry name" value="AcylCoA_DH/ox_N_sf"/>
</dbReference>
<dbReference type="Pfam" id="PF00441">
    <property type="entry name" value="Acyl-CoA_dh_1"/>
    <property type="match status" value="1"/>
</dbReference>
<dbReference type="Pfam" id="PF02770">
    <property type="entry name" value="Acyl-CoA_dh_M"/>
    <property type="match status" value="1"/>
</dbReference>
<evidence type="ECO:0000259" key="7">
    <source>
        <dbReference type="Pfam" id="PF02770"/>
    </source>
</evidence>
<dbReference type="InterPro" id="IPR036250">
    <property type="entry name" value="AcylCo_DH-like_C"/>
</dbReference>
<dbReference type="Proteomes" id="UP001238603">
    <property type="component" value="Unassembled WGS sequence"/>
</dbReference>
<keyword evidence="9" id="KW-1185">Reference proteome</keyword>
<dbReference type="Gene3D" id="1.20.140.10">
    <property type="entry name" value="Butyryl-CoA Dehydrogenase, subunit A, domain 3"/>
    <property type="match status" value="1"/>
</dbReference>
<feature type="domain" description="Acyl-CoA dehydrogenase/oxidase C-terminal" evidence="6">
    <location>
        <begin position="260"/>
        <end position="406"/>
    </location>
</feature>
<dbReference type="Gene3D" id="1.10.540.10">
    <property type="entry name" value="Acyl-CoA dehydrogenase/oxidase, N-terminal domain"/>
    <property type="match status" value="1"/>
</dbReference>
<dbReference type="InterPro" id="IPR006091">
    <property type="entry name" value="Acyl-CoA_Oxase/DH_mid-dom"/>
</dbReference>
<evidence type="ECO:0000256" key="2">
    <source>
        <dbReference type="ARBA" id="ARBA00009347"/>
    </source>
</evidence>
<feature type="compositionally biased region" description="Polar residues" evidence="5">
    <location>
        <begin position="406"/>
        <end position="419"/>
    </location>
</feature>
<organism evidence="8 9">
    <name type="scientific">Roseateles subflavus</name>
    <dbReference type="NCBI Taxonomy" id="3053353"/>
    <lineage>
        <taxon>Bacteria</taxon>
        <taxon>Pseudomonadati</taxon>
        <taxon>Pseudomonadota</taxon>
        <taxon>Betaproteobacteria</taxon>
        <taxon>Burkholderiales</taxon>
        <taxon>Sphaerotilaceae</taxon>
        <taxon>Roseateles</taxon>
    </lineage>
</organism>